<evidence type="ECO:0000313" key="3">
    <source>
        <dbReference type="EMBL" id="ACB74475.1"/>
    </source>
</evidence>
<protein>
    <recommendedName>
        <fullName evidence="2">DUF218 domain-containing protein</fullName>
    </recommendedName>
</protein>
<proteinExistence type="predicted"/>
<dbReference type="CDD" id="cd06259">
    <property type="entry name" value="YdcF-like"/>
    <property type="match status" value="1"/>
</dbReference>
<keyword evidence="1" id="KW-0472">Membrane</keyword>
<name>B1ZPF6_OPITP</name>
<dbReference type="GO" id="GO:0005886">
    <property type="term" value="C:plasma membrane"/>
    <property type="evidence" value="ECO:0007669"/>
    <property type="project" value="TreeGrafter"/>
</dbReference>
<feature type="transmembrane region" description="Helical" evidence="1">
    <location>
        <begin position="12"/>
        <end position="32"/>
    </location>
</feature>
<dbReference type="GO" id="GO:0000270">
    <property type="term" value="P:peptidoglycan metabolic process"/>
    <property type="evidence" value="ECO:0007669"/>
    <property type="project" value="TreeGrafter"/>
</dbReference>
<dbReference type="AlphaFoldDB" id="B1ZPF6"/>
<dbReference type="Pfam" id="PF02698">
    <property type="entry name" value="DUF218"/>
    <property type="match status" value="1"/>
</dbReference>
<dbReference type="Proteomes" id="UP000007013">
    <property type="component" value="Chromosome"/>
</dbReference>
<reference evidence="3 4" key="1">
    <citation type="journal article" date="2011" name="J. Bacteriol.">
        <title>Genome sequence of the verrucomicrobium Opitutus terrae PB90-1, an abundant inhabitant of rice paddy soil ecosystems.</title>
        <authorList>
            <person name="van Passel M.W."/>
            <person name="Kant R."/>
            <person name="Palva A."/>
            <person name="Copeland A."/>
            <person name="Lucas S."/>
            <person name="Lapidus A."/>
            <person name="Glavina del Rio T."/>
            <person name="Pitluck S."/>
            <person name="Goltsman E."/>
            <person name="Clum A."/>
            <person name="Sun H."/>
            <person name="Schmutz J."/>
            <person name="Larimer F.W."/>
            <person name="Land M.L."/>
            <person name="Hauser L."/>
            <person name="Kyrpides N."/>
            <person name="Mikhailova N."/>
            <person name="Richardson P.P."/>
            <person name="Janssen P.H."/>
            <person name="de Vos W.M."/>
            <person name="Smidt H."/>
        </authorList>
    </citation>
    <scope>NUCLEOTIDE SEQUENCE [LARGE SCALE GENOMIC DNA]</scope>
    <source>
        <strain evidence="4">DSM 11246 / JCM 15787 / PB90-1</strain>
    </source>
</reference>
<dbReference type="GO" id="GO:0043164">
    <property type="term" value="P:Gram-negative-bacterium-type cell wall biogenesis"/>
    <property type="evidence" value="ECO:0007669"/>
    <property type="project" value="TreeGrafter"/>
</dbReference>
<sequence length="258" mass="28261">MNRSPGESCGGFISTPALILLLILGIVAVAAIRRWDMVLPLAVVCVAVFILVGNGFLTRLLARSLQERAFFQKPQDFGGVSVIVLLGDGHIVERGSGEALPGWLAYSRIERACELYRSATATGAACRLIVTGDDISDLGTAKEPVYVQRLRALGVPVGDIRVEGKGRNTYRQAELTSEILKSERYDRIFMVTSGLHMKRALRYFRNFGVRAIPVASDYVIGNITLLPLGSNLAIADIALHQYAGLARLWIYNALKWNN</sequence>
<evidence type="ECO:0000313" key="4">
    <source>
        <dbReference type="Proteomes" id="UP000007013"/>
    </source>
</evidence>
<keyword evidence="1" id="KW-0812">Transmembrane</keyword>
<feature type="domain" description="DUF218" evidence="2">
    <location>
        <begin position="82"/>
        <end position="244"/>
    </location>
</feature>
<dbReference type="HOGENOM" id="CLU_053514_2_1_0"/>
<feature type="transmembrane region" description="Helical" evidence="1">
    <location>
        <begin position="38"/>
        <end position="62"/>
    </location>
</feature>
<dbReference type="eggNOG" id="COG1434">
    <property type="taxonomic scope" value="Bacteria"/>
</dbReference>
<accession>B1ZPF6</accession>
<gene>
    <name evidence="3" type="ordered locus">Oter_1189</name>
</gene>
<dbReference type="InterPro" id="IPR003848">
    <property type="entry name" value="DUF218"/>
</dbReference>
<dbReference type="PANTHER" id="PTHR30336:SF4">
    <property type="entry name" value="ENVELOPE BIOGENESIS FACTOR ELYC"/>
    <property type="match status" value="1"/>
</dbReference>
<dbReference type="KEGG" id="ote:Oter_1189"/>
<keyword evidence="4" id="KW-1185">Reference proteome</keyword>
<organism evidence="3 4">
    <name type="scientific">Opitutus terrae (strain DSM 11246 / JCM 15787 / PB90-1)</name>
    <dbReference type="NCBI Taxonomy" id="452637"/>
    <lineage>
        <taxon>Bacteria</taxon>
        <taxon>Pseudomonadati</taxon>
        <taxon>Verrucomicrobiota</taxon>
        <taxon>Opitutia</taxon>
        <taxon>Opitutales</taxon>
        <taxon>Opitutaceae</taxon>
        <taxon>Opitutus</taxon>
    </lineage>
</organism>
<evidence type="ECO:0000256" key="1">
    <source>
        <dbReference type="SAM" id="Phobius"/>
    </source>
</evidence>
<evidence type="ECO:0000259" key="2">
    <source>
        <dbReference type="Pfam" id="PF02698"/>
    </source>
</evidence>
<dbReference type="PANTHER" id="PTHR30336">
    <property type="entry name" value="INNER MEMBRANE PROTEIN, PROBABLE PERMEASE"/>
    <property type="match status" value="1"/>
</dbReference>
<dbReference type="Gene3D" id="3.40.50.620">
    <property type="entry name" value="HUPs"/>
    <property type="match status" value="1"/>
</dbReference>
<dbReference type="STRING" id="452637.Oter_1189"/>
<keyword evidence="1" id="KW-1133">Transmembrane helix</keyword>
<dbReference type="EMBL" id="CP001032">
    <property type="protein sequence ID" value="ACB74475.1"/>
    <property type="molecule type" value="Genomic_DNA"/>
</dbReference>
<dbReference type="InterPro" id="IPR014729">
    <property type="entry name" value="Rossmann-like_a/b/a_fold"/>
</dbReference>
<dbReference type="InterPro" id="IPR051599">
    <property type="entry name" value="Cell_Envelope_Assoc"/>
</dbReference>